<evidence type="ECO:0000259" key="2">
    <source>
        <dbReference type="Pfam" id="PF07331"/>
    </source>
</evidence>
<keyword evidence="1" id="KW-1133">Transmembrane helix</keyword>
<dbReference type="EMBL" id="FNAV01000008">
    <property type="protein sequence ID" value="SDE81790.1"/>
    <property type="molecule type" value="Genomic_DNA"/>
</dbReference>
<feature type="domain" description="DUF1468" evidence="2">
    <location>
        <begin position="11"/>
        <end position="141"/>
    </location>
</feature>
<dbReference type="Proteomes" id="UP000198994">
    <property type="component" value="Unassembled WGS sequence"/>
</dbReference>
<name>A0A1G7G113_9RHOB</name>
<accession>A0A1G7G113</accession>
<reference evidence="4" key="1">
    <citation type="submission" date="2016-10" db="EMBL/GenBank/DDBJ databases">
        <authorList>
            <person name="Varghese N."/>
            <person name="Submissions S."/>
        </authorList>
    </citation>
    <scope>NUCLEOTIDE SEQUENCE [LARGE SCALE GENOMIC DNA]</scope>
    <source>
        <strain evidence="4">DSM 10146</strain>
    </source>
</reference>
<dbReference type="AlphaFoldDB" id="A0A1G7G113"/>
<gene>
    <name evidence="3" type="ORF">SAMN04488105_10842</name>
</gene>
<keyword evidence="1" id="KW-0812">Transmembrane</keyword>
<proteinExistence type="predicted"/>
<dbReference type="OrthoDB" id="5186924at2"/>
<dbReference type="STRING" id="282683.SAMN04488105_10842"/>
<dbReference type="InterPro" id="IPR009936">
    <property type="entry name" value="DUF1468"/>
</dbReference>
<keyword evidence="1" id="KW-0472">Membrane</keyword>
<evidence type="ECO:0000313" key="4">
    <source>
        <dbReference type="Proteomes" id="UP000198994"/>
    </source>
</evidence>
<feature type="transmembrane region" description="Helical" evidence="1">
    <location>
        <begin position="42"/>
        <end position="63"/>
    </location>
</feature>
<keyword evidence="4" id="KW-1185">Reference proteome</keyword>
<dbReference type="RefSeq" id="WP_089959811.1">
    <property type="nucleotide sequence ID" value="NZ_FNAV01000008.1"/>
</dbReference>
<feature type="transmembrane region" description="Helical" evidence="1">
    <location>
        <begin position="9"/>
        <end position="30"/>
    </location>
</feature>
<dbReference type="Pfam" id="PF07331">
    <property type="entry name" value="TctB"/>
    <property type="match status" value="1"/>
</dbReference>
<evidence type="ECO:0000313" key="3">
    <source>
        <dbReference type="EMBL" id="SDE81790.1"/>
    </source>
</evidence>
<feature type="transmembrane region" description="Helical" evidence="1">
    <location>
        <begin position="119"/>
        <end position="145"/>
    </location>
</feature>
<organism evidence="3 4">
    <name type="scientific">Salipiger thiooxidans</name>
    <dbReference type="NCBI Taxonomy" id="282683"/>
    <lineage>
        <taxon>Bacteria</taxon>
        <taxon>Pseudomonadati</taxon>
        <taxon>Pseudomonadota</taxon>
        <taxon>Alphaproteobacteria</taxon>
        <taxon>Rhodobacterales</taxon>
        <taxon>Roseobacteraceae</taxon>
        <taxon>Salipiger</taxon>
    </lineage>
</organism>
<feature type="transmembrane region" description="Helical" evidence="1">
    <location>
        <begin position="75"/>
        <end position="107"/>
    </location>
</feature>
<protein>
    <submittedName>
        <fullName evidence="3">Tripartite tricarboxylate transporter TctB family protein</fullName>
    </submittedName>
</protein>
<evidence type="ECO:0000256" key="1">
    <source>
        <dbReference type="SAM" id="Phobius"/>
    </source>
</evidence>
<sequence>MTRIDYTDLVGGLGLVLTGAAVSYVSISQYPLGTLQRMGPGMFPAILGVLLAGLGVLLSLQALRRPGSRPDIRIFSPLFVLGGIAAFALVIVPFGLVPAILAITVISSLAELRVQPVSLALLTLALCLMAPLVFVVGLGLPISLVRWPF</sequence>